<dbReference type="AlphaFoldDB" id="A0A841Q510"/>
<dbReference type="Proteomes" id="UP000581688">
    <property type="component" value="Unassembled WGS sequence"/>
</dbReference>
<dbReference type="InterPro" id="IPR051448">
    <property type="entry name" value="CdaR-like_regulators"/>
</dbReference>
<comment type="caution">
    <text evidence="5">The sequence shown here is derived from an EMBL/GenBank/DDBJ whole genome shotgun (WGS) entry which is preliminary data.</text>
</comment>
<dbReference type="InterPro" id="IPR012914">
    <property type="entry name" value="PucR_dom"/>
</dbReference>
<dbReference type="Pfam" id="PF13556">
    <property type="entry name" value="HTH_30"/>
    <property type="match status" value="1"/>
</dbReference>
<dbReference type="InterPro" id="IPR042070">
    <property type="entry name" value="PucR_C-HTH_sf"/>
</dbReference>
<feature type="domain" description="Purine catabolism PurC-like" evidence="2">
    <location>
        <begin position="7"/>
        <end position="126"/>
    </location>
</feature>
<evidence type="ECO:0000259" key="4">
    <source>
        <dbReference type="Pfam" id="PF17853"/>
    </source>
</evidence>
<dbReference type="Pfam" id="PF07905">
    <property type="entry name" value="PucR"/>
    <property type="match status" value="1"/>
</dbReference>
<dbReference type="RefSeq" id="WP_174496147.1">
    <property type="nucleotide sequence ID" value="NZ_CADDWK010000006.1"/>
</dbReference>
<evidence type="ECO:0000259" key="3">
    <source>
        <dbReference type="Pfam" id="PF13556"/>
    </source>
</evidence>
<dbReference type="InterPro" id="IPR025736">
    <property type="entry name" value="PucR_C-HTH_dom"/>
</dbReference>
<dbReference type="InterPro" id="IPR041522">
    <property type="entry name" value="CdaR_GGDEF"/>
</dbReference>
<protein>
    <submittedName>
        <fullName evidence="5">Purine catabolism regulator</fullName>
    </submittedName>
</protein>
<gene>
    <name evidence="5" type="ORF">HNQ94_001945</name>
</gene>
<evidence type="ECO:0000256" key="1">
    <source>
        <dbReference type="ARBA" id="ARBA00006754"/>
    </source>
</evidence>
<accession>A0A841Q510</accession>
<dbReference type="Pfam" id="PF17853">
    <property type="entry name" value="GGDEF_2"/>
    <property type="match status" value="1"/>
</dbReference>
<reference evidence="5 6" key="1">
    <citation type="submission" date="2020-08" db="EMBL/GenBank/DDBJ databases">
        <title>Genomic Encyclopedia of Type Strains, Phase IV (KMG-IV): sequencing the most valuable type-strain genomes for metagenomic binning, comparative biology and taxonomic classification.</title>
        <authorList>
            <person name="Goeker M."/>
        </authorList>
    </citation>
    <scope>NUCLEOTIDE SEQUENCE [LARGE SCALE GENOMIC DNA]</scope>
    <source>
        <strain evidence="5 6">DSM 19612</strain>
    </source>
</reference>
<proteinExistence type="inferred from homology"/>
<dbReference type="EMBL" id="JACHGH010000005">
    <property type="protein sequence ID" value="MBB6453496.1"/>
    <property type="molecule type" value="Genomic_DNA"/>
</dbReference>
<dbReference type="PANTHER" id="PTHR33744:SF1">
    <property type="entry name" value="DNA-BINDING TRANSCRIPTIONAL ACTIVATOR ADER"/>
    <property type="match status" value="1"/>
</dbReference>
<evidence type="ECO:0000313" key="5">
    <source>
        <dbReference type="EMBL" id="MBB6453496.1"/>
    </source>
</evidence>
<dbReference type="Gene3D" id="1.10.10.2840">
    <property type="entry name" value="PucR C-terminal helix-turn-helix domain"/>
    <property type="match status" value="1"/>
</dbReference>
<evidence type="ECO:0000259" key="2">
    <source>
        <dbReference type="Pfam" id="PF07905"/>
    </source>
</evidence>
<organism evidence="5 6">
    <name type="scientific">Salirhabdus euzebyi</name>
    <dbReference type="NCBI Taxonomy" id="394506"/>
    <lineage>
        <taxon>Bacteria</taxon>
        <taxon>Bacillati</taxon>
        <taxon>Bacillota</taxon>
        <taxon>Bacilli</taxon>
        <taxon>Bacillales</taxon>
        <taxon>Bacillaceae</taxon>
        <taxon>Salirhabdus</taxon>
    </lineage>
</organism>
<evidence type="ECO:0000313" key="6">
    <source>
        <dbReference type="Proteomes" id="UP000581688"/>
    </source>
</evidence>
<feature type="domain" description="PucR C-terminal helix-turn-helix" evidence="3">
    <location>
        <begin position="496"/>
        <end position="553"/>
    </location>
</feature>
<dbReference type="PANTHER" id="PTHR33744">
    <property type="entry name" value="CARBOHYDRATE DIACID REGULATOR"/>
    <property type="match status" value="1"/>
</dbReference>
<sequence>MHLTVEDVASLDLLNNGEIAAGKDHLQEAIIEWVSVIETPVENFVRRNEFVLTTGIGCGHDNDLLYEFVREVIQSEASGLAIAIGRYVNELPKSIIDLANEHKFPIIMLPWEVRFAEVIQVIFQALKNEESKIVERNEEIQQELLNIILNNGGLSEIATYIDRTLHKPVIITNKRGYIKGKSKDSSKLEEKWNKYLQSEEYDVFLTSFDTNHYSTFPNTKVISINGKNVLQFTIQTASEIQGYLIVEGLTDKELDTLLGQKTVHLLEHAATAIALCFLKENTILETELKLRDDFVWSLAKEKMNSWDQVLSRAKSLNYNVNLPYVCLIGQPENFSEVFKKNLDHSSYEHWNQNISRRIEDEIYYTGKTLNCQTMTTHQRDQFIIFLEVNFNSVNETVFSFFDYLNKRLKQLLPELILSWGISKTAGLRCFYDSYQEAQKALEIGRRQKGPGYQHMYSDTRIDRALMSLEQNKELKNITDQTIGALLQYDRERGIDLVNTFISYSRNRGNVSQTARELNLHRQSLMYRLRKIESLTDCSLEDPDEIFLIDLSIRLWTVGNLES</sequence>
<keyword evidence="6" id="KW-1185">Reference proteome</keyword>
<name>A0A841Q510_9BACI</name>
<comment type="similarity">
    <text evidence="1">Belongs to the CdaR family.</text>
</comment>
<feature type="domain" description="CdaR GGDEF-like" evidence="4">
    <location>
        <begin position="305"/>
        <end position="443"/>
    </location>
</feature>